<keyword evidence="1" id="KW-0238">DNA-binding</keyword>
<dbReference type="Pfam" id="PF13102">
    <property type="entry name" value="Phage_int_SAM_5"/>
    <property type="match status" value="1"/>
</dbReference>
<keyword evidence="5" id="KW-1185">Reference proteome</keyword>
<evidence type="ECO:0000313" key="5">
    <source>
        <dbReference type="Proteomes" id="UP001499909"/>
    </source>
</evidence>
<evidence type="ECO:0000313" key="4">
    <source>
        <dbReference type="EMBL" id="GAA3953699.1"/>
    </source>
</evidence>
<evidence type="ECO:0000259" key="3">
    <source>
        <dbReference type="Pfam" id="PF13102"/>
    </source>
</evidence>
<dbReference type="SUPFAM" id="SSF56349">
    <property type="entry name" value="DNA breaking-rejoining enzymes"/>
    <property type="match status" value="1"/>
</dbReference>
<sequence>MKITWELRLDKKTKAGFVPIRMVVCWDGHRLRESTGLSVRPEHWDGSYVLSKPGSFNTVINPKLAGLRQVAEDAEHAAGREHRRLLMDELAGLLQAYLKPPPLEPAPAAVQEAAKPRRAKLGLFDEGGLYDEWVAEQRAKSNQHSGKATSINTIKAYKSTQQRFRAFEEHRGKPLKLEEMDLLRFYEPFREYVRNTMDRKLNTFGKYISHLNTFLTWCEDDRDLPVHRQSHKFVAPSRYVGVEALTEDELVRIATLDFTGTLREKIYSLWPAPTSRKKDLYKLDLTISGPRFAEYAYQVELARDKFLQCCYTGLSIQDADTVGPGDVHGDIIRWDRGKSGNSCHIPYYDDTLFKPVALAAKYAGQSEQLVPRCPKVNAYLKLIAQLAGVTRVGVSTKIGRKTFVTLKLFQGVPSRMVMMATGHTTEASFNHYVGVDVLALVNQYKKHGPNRAA</sequence>
<name>A0ABP7NUL1_9BACT</name>
<dbReference type="InterPro" id="IPR010998">
    <property type="entry name" value="Integrase_recombinase_N"/>
</dbReference>
<dbReference type="InterPro" id="IPR025269">
    <property type="entry name" value="SAM-like_dom"/>
</dbReference>
<proteinExistence type="predicted"/>
<feature type="domain" description="Phage integrase SAM-like" evidence="3">
    <location>
        <begin position="141"/>
        <end position="215"/>
    </location>
</feature>
<reference evidence="5" key="1">
    <citation type="journal article" date="2019" name="Int. J. Syst. Evol. Microbiol.">
        <title>The Global Catalogue of Microorganisms (GCM) 10K type strain sequencing project: providing services to taxonomists for standard genome sequencing and annotation.</title>
        <authorList>
            <consortium name="The Broad Institute Genomics Platform"/>
            <consortium name="The Broad Institute Genome Sequencing Center for Infectious Disease"/>
            <person name="Wu L."/>
            <person name="Ma J."/>
        </authorList>
    </citation>
    <scope>NUCLEOTIDE SEQUENCE [LARGE SCALE GENOMIC DNA]</scope>
    <source>
        <strain evidence="5">JCM 17214</strain>
    </source>
</reference>
<accession>A0ABP7NUL1</accession>
<dbReference type="InterPro" id="IPR011010">
    <property type="entry name" value="DNA_brk_join_enz"/>
</dbReference>
<dbReference type="EMBL" id="BAABDH010000112">
    <property type="protein sequence ID" value="GAA3953699.1"/>
    <property type="molecule type" value="Genomic_DNA"/>
</dbReference>
<dbReference type="RefSeq" id="WP_345117649.1">
    <property type="nucleotide sequence ID" value="NZ_BAABDH010000112.1"/>
</dbReference>
<keyword evidence="2" id="KW-0233">DNA recombination</keyword>
<dbReference type="Proteomes" id="UP001499909">
    <property type="component" value="Unassembled WGS sequence"/>
</dbReference>
<gene>
    <name evidence="4" type="ORF">GCM10022406_39260</name>
</gene>
<organism evidence="4 5">
    <name type="scientific">Hymenobacter algoricola</name>
    <dbReference type="NCBI Taxonomy" id="486267"/>
    <lineage>
        <taxon>Bacteria</taxon>
        <taxon>Pseudomonadati</taxon>
        <taxon>Bacteroidota</taxon>
        <taxon>Cytophagia</taxon>
        <taxon>Cytophagales</taxon>
        <taxon>Hymenobacteraceae</taxon>
        <taxon>Hymenobacter</taxon>
    </lineage>
</organism>
<dbReference type="Gene3D" id="1.10.150.130">
    <property type="match status" value="1"/>
</dbReference>
<dbReference type="Gene3D" id="1.10.443.10">
    <property type="entry name" value="Intergrase catalytic core"/>
    <property type="match status" value="1"/>
</dbReference>
<evidence type="ECO:0000256" key="2">
    <source>
        <dbReference type="ARBA" id="ARBA00023172"/>
    </source>
</evidence>
<comment type="caution">
    <text evidence="4">The sequence shown here is derived from an EMBL/GenBank/DDBJ whole genome shotgun (WGS) entry which is preliminary data.</text>
</comment>
<protein>
    <submittedName>
        <fullName evidence="4">Site-specific integrase</fullName>
    </submittedName>
</protein>
<dbReference type="InterPro" id="IPR013762">
    <property type="entry name" value="Integrase-like_cat_sf"/>
</dbReference>
<evidence type="ECO:0000256" key="1">
    <source>
        <dbReference type="ARBA" id="ARBA00023125"/>
    </source>
</evidence>